<dbReference type="NCBIfam" id="TIGR00268">
    <property type="entry name" value="ATP-dependent sacrificial sulfur transferase LarE"/>
    <property type="match status" value="1"/>
</dbReference>
<dbReference type="AlphaFoldDB" id="E1K2K9"/>
<dbReference type="GO" id="GO:0006163">
    <property type="term" value="P:purine nucleotide metabolic process"/>
    <property type="evidence" value="ECO:0007669"/>
    <property type="project" value="UniProtKB-ARBA"/>
</dbReference>
<dbReference type="SUPFAM" id="SSF52402">
    <property type="entry name" value="Adenine nucleotide alpha hydrolases-like"/>
    <property type="match status" value="1"/>
</dbReference>
<dbReference type="GO" id="GO:0016783">
    <property type="term" value="F:sulfurtransferase activity"/>
    <property type="evidence" value="ECO:0007669"/>
    <property type="project" value="InterPro"/>
</dbReference>
<keyword evidence="4" id="KW-1185">Reference proteome</keyword>
<dbReference type="InterPro" id="IPR022310">
    <property type="entry name" value="NAD/GMP_synthase"/>
</dbReference>
<dbReference type="CDD" id="cd01990">
    <property type="entry name" value="LarE-like"/>
    <property type="match status" value="1"/>
</dbReference>
<dbReference type="PANTHER" id="PTHR43169">
    <property type="entry name" value="EXSB FAMILY PROTEIN"/>
    <property type="match status" value="1"/>
</dbReference>
<dbReference type="InterPro" id="IPR052188">
    <property type="entry name" value="Ni-pincer_cofactor_biosynth"/>
</dbReference>
<feature type="domain" description="NAD/GMP synthase" evidence="2">
    <location>
        <begin position="18"/>
        <end position="80"/>
    </location>
</feature>
<dbReference type="RefSeq" id="WP_005997162.1">
    <property type="nucleotide sequence ID" value="NZ_AECZ01000062.1"/>
</dbReference>
<dbReference type="InterPro" id="IPR005232">
    <property type="entry name" value="LarE"/>
</dbReference>
<dbReference type="InterPro" id="IPR014729">
    <property type="entry name" value="Rossmann-like_a/b/a_fold"/>
</dbReference>
<dbReference type="STRING" id="596151.DesfrDRAFT_4109"/>
<evidence type="ECO:0000313" key="3">
    <source>
        <dbReference type="EMBL" id="EFL49157.1"/>
    </source>
</evidence>
<dbReference type="EMBL" id="AECZ01000062">
    <property type="protein sequence ID" value="EFL49157.1"/>
    <property type="molecule type" value="Genomic_DNA"/>
</dbReference>
<comment type="caution">
    <text evidence="3">The sequence shown here is derived from an EMBL/GenBank/DDBJ whole genome shotgun (WGS) entry which is preliminary data.</text>
</comment>
<reference evidence="3 4" key="1">
    <citation type="submission" date="2010-08" db="EMBL/GenBank/DDBJ databases">
        <title>The draft genome of Desulfovibrio fructosovorans JJ.</title>
        <authorList>
            <consortium name="US DOE Joint Genome Institute (JGI-PGF)"/>
            <person name="Lucas S."/>
            <person name="Copeland A."/>
            <person name="Lapidus A."/>
            <person name="Cheng J.-F."/>
            <person name="Bruce D."/>
            <person name="Goodwin L."/>
            <person name="Pitluck S."/>
            <person name="Land M.L."/>
            <person name="Hauser L."/>
            <person name="Chang Y.-J."/>
            <person name="Jeffries C."/>
            <person name="Wall J.D."/>
            <person name="Stahl D.A."/>
            <person name="Arkin A.P."/>
            <person name="Dehal P."/>
            <person name="Stolyar S.M."/>
            <person name="Hazen T.C."/>
            <person name="Woyke T.J."/>
        </authorList>
    </citation>
    <scope>NUCLEOTIDE SEQUENCE [LARGE SCALE GENOMIC DNA]</scope>
    <source>
        <strain evidence="3 4">JJ</strain>
    </source>
</reference>
<feature type="active site" description="Nucleophile and sulfur donor" evidence="1">
    <location>
        <position position="174"/>
    </location>
</feature>
<protein>
    <submittedName>
        <fullName evidence="3">Asparagine synthase</fullName>
    </submittedName>
</protein>
<evidence type="ECO:0000313" key="4">
    <source>
        <dbReference type="Proteomes" id="UP000006250"/>
    </source>
</evidence>
<dbReference type="eggNOG" id="COG1606">
    <property type="taxonomic scope" value="Bacteria"/>
</dbReference>
<evidence type="ECO:0000259" key="2">
    <source>
        <dbReference type="Pfam" id="PF02540"/>
    </source>
</evidence>
<sequence>MAAQNAYDRLLAVIRPCKTALVAFSGGVDSLLVLRAALDALSPEAVPAVTLRTPYTPPHDVAAATRAARNMGARHEILDIPFPEALRDNPPERCYTCKRLLFGRLVDSAAASGLGNVFDGTNADDLDDHRPGMRAVKELGIVSPLLAAGLAKADIRRLSRELGLPGWDRPAGACLLTRIPHGVSVTEAELTRIAGGEEFLRGIGFPEARLRSHGELARIEVAPDHVAALVAASATHDVDDKLKRLGYRHVTVDLSGYRMGSLNEQPNQDPKMS</sequence>
<accession>E1K2K9</accession>
<dbReference type="PANTHER" id="PTHR43169:SF2">
    <property type="entry name" value="NAD_GMP SYNTHASE DOMAIN-CONTAINING PROTEIN"/>
    <property type="match status" value="1"/>
</dbReference>
<evidence type="ECO:0000256" key="1">
    <source>
        <dbReference type="PIRSR" id="PIRSR006661-1"/>
    </source>
</evidence>
<dbReference type="OrthoDB" id="9776919at2"/>
<name>E1K2K9_SOLFR</name>
<dbReference type="Proteomes" id="UP000006250">
    <property type="component" value="Unassembled WGS sequence"/>
</dbReference>
<organism evidence="3 4">
    <name type="scientific">Solidesulfovibrio fructosivorans JJ]</name>
    <dbReference type="NCBI Taxonomy" id="596151"/>
    <lineage>
        <taxon>Bacteria</taxon>
        <taxon>Pseudomonadati</taxon>
        <taxon>Thermodesulfobacteriota</taxon>
        <taxon>Desulfovibrionia</taxon>
        <taxon>Desulfovibrionales</taxon>
        <taxon>Desulfovibrionaceae</taxon>
        <taxon>Solidesulfovibrio</taxon>
    </lineage>
</organism>
<gene>
    <name evidence="3" type="ORF">DesfrDRAFT_4109</name>
</gene>
<dbReference type="Gene3D" id="3.40.50.620">
    <property type="entry name" value="HUPs"/>
    <property type="match status" value="1"/>
</dbReference>
<dbReference type="Pfam" id="PF02540">
    <property type="entry name" value="NAD_synthase"/>
    <property type="match status" value="1"/>
</dbReference>
<proteinExistence type="predicted"/>
<dbReference type="PIRSF" id="PIRSF006661">
    <property type="entry name" value="PP-lp_UCP006661"/>
    <property type="match status" value="1"/>
</dbReference>